<evidence type="ECO:0000313" key="7">
    <source>
        <dbReference type="EnsemblPlants" id="Bo1g007500.1"/>
    </source>
</evidence>
<dbReference type="SUPFAM" id="SSF50129">
    <property type="entry name" value="GroES-like"/>
    <property type="match status" value="1"/>
</dbReference>
<dbReference type="InterPro" id="IPR011032">
    <property type="entry name" value="GroES-like_sf"/>
</dbReference>
<evidence type="ECO:0000256" key="4">
    <source>
        <dbReference type="ARBA" id="ARBA00022833"/>
    </source>
</evidence>
<dbReference type="Gramene" id="Bo1g007500.1">
    <property type="protein sequence ID" value="Bo1g007500.1"/>
    <property type="gene ID" value="Bo1g007500"/>
</dbReference>
<dbReference type="PANTHER" id="PTHR42683">
    <property type="entry name" value="ALDEHYDE REDUCTASE"/>
    <property type="match status" value="1"/>
</dbReference>
<feature type="domain" description="Alcohol dehydrogenase-like N-terminal" evidence="6">
    <location>
        <begin position="33"/>
        <end position="143"/>
    </location>
</feature>
<keyword evidence="4" id="KW-0862">Zinc</keyword>
<dbReference type="EnsemblPlants" id="Bo1g007500.1">
    <property type="protein sequence ID" value="Bo1g007500.1"/>
    <property type="gene ID" value="Bo1g007500"/>
</dbReference>
<keyword evidence="8" id="KW-1185">Reference proteome</keyword>
<evidence type="ECO:0000256" key="5">
    <source>
        <dbReference type="ARBA" id="ARBA00023002"/>
    </source>
</evidence>
<evidence type="ECO:0000259" key="6">
    <source>
        <dbReference type="Pfam" id="PF08240"/>
    </source>
</evidence>
<comment type="similarity">
    <text evidence="2">Belongs to the zinc-containing alcohol dehydrogenase family.</text>
</comment>
<dbReference type="Proteomes" id="UP000032141">
    <property type="component" value="Chromosome C1"/>
</dbReference>
<evidence type="ECO:0000256" key="3">
    <source>
        <dbReference type="ARBA" id="ARBA00022723"/>
    </source>
</evidence>
<dbReference type="Pfam" id="PF08240">
    <property type="entry name" value="ADH_N"/>
    <property type="match status" value="1"/>
</dbReference>
<protein>
    <recommendedName>
        <fullName evidence="6">Alcohol dehydrogenase-like N-terminal domain-containing protein</fullName>
    </recommendedName>
</protein>
<name>A0A0D3A224_BRAOL</name>
<reference evidence="7 8" key="1">
    <citation type="journal article" date="2014" name="Genome Biol.">
        <title>Transcriptome and methylome profiling reveals relics of genome dominance in the mesopolyploid Brassica oleracea.</title>
        <authorList>
            <person name="Parkin I.A."/>
            <person name="Koh C."/>
            <person name="Tang H."/>
            <person name="Robinson S.J."/>
            <person name="Kagale S."/>
            <person name="Clarke W.E."/>
            <person name="Town C.D."/>
            <person name="Nixon J."/>
            <person name="Krishnakumar V."/>
            <person name="Bidwell S.L."/>
            <person name="Denoeud F."/>
            <person name="Belcram H."/>
            <person name="Links M.G."/>
            <person name="Just J."/>
            <person name="Clarke C."/>
            <person name="Bender T."/>
            <person name="Huebert T."/>
            <person name="Mason A.S."/>
            <person name="Pires J.C."/>
            <person name="Barker G."/>
            <person name="Moore J."/>
            <person name="Walley P.G."/>
            <person name="Manoli S."/>
            <person name="Batley J."/>
            <person name="Edwards D."/>
            <person name="Nelson M.N."/>
            <person name="Wang X."/>
            <person name="Paterson A.H."/>
            <person name="King G."/>
            <person name="Bancroft I."/>
            <person name="Chalhoub B."/>
            <person name="Sharpe A.G."/>
        </authorList>
    </citation>
    <scope>NUCLEOTIDE SEQUENCE</scope>
    <source>
        <strain evidence="7 8">cv. TO1000</strain>
    </source>
</reference>
<organism evidence="7 8">
    <name type="scientific">Brassica oleracea var. oleracea</name>
    <dbReference type="NCBI Taxonomy" id="109376"/>
    <lineage>
        <taxon>Eukaryota</taxon>
        <taxon>Viridiplantae</taxon>
        <taxon>Streptophyta</taxon>
        <taxon>Embryophyta</taxon>
        <taxon>Tracheophyta</taxon>
        <taxon>Spermatophyta</taxon>
        <taxon>Magnoliopsida</taxon>
        <taxon>eudicotyledons</taxon>
        <taxon>Gunneridae</taxon>
        <taxon>Pentapetalae</taxon>
        <taxon>rosids</taxon>
        <taxon>malvids</taxon>
        <taxon>Brassicales</taxon>
        <taxon>Brassicaceae</taxon>
        <taxon>Brassiceae</taxon>
        <taxon>Brassica</taxon>
    </lineage>
</organism>
<proteinExistence type="inferred from homology"/>
<dbReference type="PROSITE" id="PS00059">
    <property type="entry name" value="ADH_ZINC"/>
    <property type="match status" value="1"/>
</dbReference>
<keyword evidence="3" id="KW-0479">Metal-binding</keyword>
<accession>A0A0D3A224</accession>
<dbReference type="GO" id="GO:0016616">
    <property type="term" value="F:oxidoreductase activity, acting on the CH-OH group of donors, NAD or NADP as acceptor"/>
    <property type="evidence" value="ECO:0007669"/>
    <property type="project" value="InterPro"/>
</dbReference>
<dbReference type="InterPro" id="IPR047109">
    <property type="entry name" value="CAD-like"/>
</dbReference>
<dbReference type="AlphaFoldDB" id="A0A0D3A224"/>
<dbReference type="STRING" id="109376.A0A0D3A224"/>
<evidence type="ECO:0000256" key="2">
    <source>
        <dbReference type="ARBA" id="ARBA00008072"/>
    </source>
</evidence>
<sequence>MGKVEVERKTTGWAARDPSGLLSPYTYTLREKGPEDVHIRIICCGICHTDLHHTKNDLGTSNYPMVPGHEVVGEVVEVGSGVSKFTVGDIVGVGCLVGCCGNCSPCERDLEQYCPKKIWSYNDVYIDGQPTQGGFAKATVVHQK</sequence>
<comment type="cofactor">
    <cofactor evidence="1">
        <name>Zn(2+)</name>
        <dbReference type="ChEBI" id="CHEBI:29105"/>
    </cofactor>
</comment>
<keyword evidence="5" id="KW-0560">Oxidoreductase</keyword>
<dbReference type="InterPro" id="IPR002328">
    <property type="entry name" value="ADH_Zn_CS"/>
</dbReference>
<dbReference type="Gene3D" id="3.90.180.10">
    <property type="entry name" value="Medium-chain alcohol dehydrogenases, catalytic domain"/>
    <property type="match status" value="1"/>
</dbReference>
<dbReference type="GO" id="GO:0009809">
    <property type="term" value="P:lignin biosynthetic process"/>
    <property type="evidence" value="ECO:0007669"/>
    <property type="project" value="UniProtKB-ARBA"/>
</dbReference>
<evidence type="ECO:0000313" key="8">
    <source>
        <dbReference type="Proteomes" id="UP000032141"/>
    </source>
</evidence>
<dbReference type="GO" id="GO:0008270">
    <property type="term" value="F:zinc ion binding"/>
    <property type="evidence" value="ECO:0007669"/>
    <property type="project" value="InterPro"/>
</dbReference>
<dbReference type="InterPro" id="IPR013154">
    <property type="entry name" value="ADH-like_N"/>
</dbReference>
<reference evidence="7" key="2">
    <citation type="submission" date="2015-03" db="UniProtKB">
        <authorList>
            <consortium name="EnsemblPlants"/>
        </authorList>
    </citation>
    <scope>IDENTIFICATION</scope>
</reference>
<evidence type="ECO:0000256" key="1">
    <source>
        <dbReference type="ARBA" id="ARBA00001947"/>
    </source>
</evidence>
<dbReference type="HOGENOM" id="CLU_026673_23_11_1"/>